<reference evidence="2" key="1">
    <citation type="submission" date="2023-06" db="EMBL/GenBank/DDBJ databases">
        <title>Genome-scale phylogeny and comparative genomics of the fungal order Sordariales.</title>
        <authorList>
            <consortium name="Lawrence Berkeley National Laboratory"/>
            <person name="Hensen N."/>
            <person name="Bonometti L."/>
            <person name="Westerberg I."/>
            <person name="Brannstrom I.O."/>
            <person name="Guillou S."/>
            <person name="Cros-Aarteil S."/>
            <person name="Calhoun S."/>
            <person name="Haridas S."/>
            <person name="Kuo A."/>
            <person name="Mondo S."/>
            <person name="Pangilinan J."/>
            <person name="Riley R."/>
            <person name="LaButti K."/>
            <person name="Andreopoulos B."/>
            <person name="Lipzen A."/>
            <person name="Chen C."/>
            <person name="Yanf M."/>
            <person name="Daum C."/>
            <person name="Ng V."/>
            <person name="Clum A."/>
            <person name="Steindorff A."/>
            <person name="Ohm R."/>
            <person name="Martin F."/>
            <person name="Silar P."/>
            <person name="Natvig D."/>
            <person name="Lalanne C."/>
            <person name="Gautier V."/>
            <person name="Ament-velasquez S.L."/>
            <person name="Kruys A."/>
            <person name="Hutchinson M.I."/>
            <person name="Powell A.J."/>
            <person name="Barry K."/>
            <person name="Miller A.N."/>
            <person name="Grigoriev I.V."/>
            <person name="Debuchy R."/>
            <person name="Gladieux P."/>
            <person name="Thoren M.H."/>
            <person name="Johannesson H."/>
        </authorList>
    </citation>
    <scope>NUCLEOTIDE SEQUENCE</scope>
    <source>
        <strain evidence="2">SMH3391-2</strain>
    </source>
</reference>
<proteinExistence type="predicted"/>
<comment type="caution">
    <text evidence="2">The sequence shown here is derived from an EMBL/GenBank/DDBJ whole genome shotgun (WGS) entry which is preliminary data.</text>
</comment>
<name>A0AA39XNB1_9PEZI</name>
<dbReference type="AlphaFoldDB" id="A0AA39XNB1"/>
<gene>
    <name evidence="2" type="ORF">B0T17DRAFT_81445</name>
</gene>
<dbReference type="Proteomes" id="UP001174934">
    <property type="component" value="Unassembled WGS sequence"/>
</dbReference>
<keyword evidence="3" id="KW-1185">Reference proteome</keyword>
<sequence>MGPTLNGTRRQHWMALDSGTCISNAVAAVGAVAMMVVVVVIRHMPSYSQVLADAHHSLLVFTISSCYFMPKIVIVVERRRRWLNAVVGCFMGGFPGPPLVIATAHLVRRIWCH</sequence>
<evidence type="ECO:0000313" key="3">
    <source>
        <dbReference type="Proteomes" id="UP001174934"/>
    </source>
</evidence>
<evidence type="ECO:0000256" key="1">
    <source>
        <dbReference type="SAM" id="Phobius"/>
    </source>
</evidence>
<accession>A0AA39XNB1</accession>
<evidence type="ECO:0000313" key="2">
    <source>
        <dbReference type="EMBL" id="KAK0636417.1"/>
    </source>
</evidence>
<feature type="transmembrane region" description="Helical" evidence="1">
    <location>
        <begin position="21"/>
        <end position="44"/>
    </location>
</feature>
<keyword evidence="1" id="KW-0472">Membrane</keyword>
<keyword evidence="1" id="KW-0812">Transmembrane</keyword>
<dbReference type="EMBL" id="JAULSR010000001">
    <property type="protein sequence ID" value="KAK0636417.1"/>
    <property type="molecule type" value="Genomic_DNA"/>
</dbReference>
<organism evidence="2 3">
    <name type="scientific">Bombardia bombarda</name>
    <dbReference type="NCBI Taxonomy" id="252184"/>
    <lineage>
        <taxon>Eukaryota</taxon>
        <taxon>Fungi</taxon>
        <taxon>Dikarya</taxon>
        <taxon>Ascomycota</taxon>
        <taxon>Pezizomycotina</taxon>
        <taxon>Sordariomycetes</taxon>
        <taxon>Sordariomycetidae</taxon>
        <taxon>Sordariales</taxon>
        <taxon>Lasiosphaeriaceae</taxon>
        <taxon>Bombardia</taxon>
    </lineage>
</organism>
<feature type="transmembrane region" description="Helical" evidence="1">
    <location>
        <begin position="56"/>
        <end position="76"/>
    </location>
</feature>
<protein>
    <submittedName>
        <fullName evidence="2">Uncharacterized protein</fullName>
    </submittedName>
</protein>
<keyword evidence="1" id="KW-1133">Transmembrane helix</keyword>